<keyword evidence="6" id="KW-0479">Metal-binding</keyword>
<feature type="region of interest" description="Disordered" evidence="7">
    <location>
        <begin position="1356"/>
        <end position="1382"/>
    </location>
</feature>
<evidence type="ECO:0000259" key="8">
    <source>
        <dbReference type="PROSITE" id="PS50158"/>
    </source>
</evidence>
<dbReference type="Gene3D" id="2.90.10.10">
    <property type="entry name" value="Bulb-type lectin domain"/>
    <property type="match status" value="1"/>
</dbReference>
<feature type="region of interest" description="Disordered" evidence="7">
    <location>
        <begin position="530"/>
        <end position="570"/>
    </location>
</feature>
<dbReference type="GO" id="GO:0008270">
    <property type="term" value="F:zinc ion binding"/>
    <property type="evidence" value="ECO:0007669"/>
    <property type="project" value="UniProtKB-KW"/>
</dbReference>
<dbReference type="InterPro" id="IPR011992">
    <property type="entry name" value="EF-hand-dom_pair"/>
</dbReference>
<accession>A0AAQ3RP07</accession>
<dbReference type="InterPro" id="IPR001878">
    <property type="entry name" value="Znf_CCHC"/>
</dbReference>
<feature type="domain" description="CCHC-type" evidence="8">
    <location>
        <begin position="869"/>
        <end position="885"/>
    </location>
</feature>
<proteinExistence type="predicted"/>
<dbReference type="Pfam" id="PF00954">
    <property type="entry name" value="S_locus_glycop"/>
    <property type="match status" value="1"/>
</dbReference>
<dbReference type="InterPro" id="IPR002048">
    <property type="entry name" value="EF_hand_dom"/>
</dbReference>
<dbReference type="SMART" id="SM00108">
    <property type="entry name" value="B_lectin"/>
    <property type="match status" value="1"/>
</dbReference>
<evidence type="ECO:0000256" key="5">
    <source>
        <dbReference type="ARBA" id="ARBA00023180"/>
    </source>
</evidence>
<keyword evidence="2" id="KW-0378">Hydrolase</keyword>
<evidence type="ECO:0000256" key="1">
    <source>
        <dbReference type="ARBA" id="ARBA00022729"/>
    </source>
</evidence>
<dbReference type="Pfam" id="PF13833">
    <property type="entry name" value="EF-hand_8"/>
    <property type="match status" value="1"/>
</dbReference>
<evidence type="ECO:0000259" key="11">
    <source>
        <dbReference type="PROSITE" id="PS50994"/>
    </source>
</evidence>
<dbReference type="PROSITE" id="PS50222">
    <property type="entry name" value="EF_HAND_2"/>
    <property type="match status" value="1"/>
</dbReference>
<evidence type="ECO:0000313" key="13">
    <source>
        <dbReference type="Proteomes" id="UP001374535"/>
    </source>
</evidence>
<gene>
    <name evidence="12" type="ORF">V8G54_025533</name>
</gene>
<dbReference type="PROSITE" id="PS00018">
    <property type="entry name" value="EF_HAND_1"/>
    <property type="match status" value="1"/>
</dbReference>
<dbReference type="InterPro" id="IPR043502">
    <property type="entry name" value="DNA/RNA_pol_sf"/>
</dbReference>
<dbReference type="InterPro" id="IPR018247">
    <property type="entry name" value="EF_Hand_1_Ca_BS"/>
</dbReference>
<dbReference type="GO" id="GO:0004190">
    <property type="term" value="F:aspartic-type endopeptidase activity"/>
    <property type="evidence" value="ECO:0007669"/>
    <property type="project" value="UniProtKB-KW"/>
</dbReference>
<evidence type="ECO:0000259" key="9">
    <source>
        <dbReference type="PROSITE" id="PS50222"/>
    </source>
</evidence>
<dbReference type="InterPro" id="IPR057670">
    <property type="entry name" value="SH3_retrovirus"/>
</dbReference>
<dbReference type="InterPro" id="IPR000858">
    <property type="entry name" value="S_locus_glycoprot_dom"/>
</dbReference>
<evidence type="ECO:0000259" key="10">
    <source>
        <dbReference type="PROSITE" id="PS50927"/>
    </source>
</evidence>
<protein>
    <recommendedName>
        <fullName evidence="14">Retrovirus-related Pol polyprotein from transposon TNT 1-94</fullName>
    </recommendedName>
</protein>
<evidence type="ECO:0008006" key="14">
    <source>
        <dbReference type="Google" id="ProtNLM"/>
    </source>
</evidence>
<dbReference type="SUPFAM" id="SSF47473">
    <property type="entry name" value="EF-hand"/>
    <property type="match status" value="1"/>
</dbReference>
<feature type="domain" description="Integrase catalytic" evidence="11">
    <location>
        <begin position="1105"/>
        <end position="1271"/>
    </location>
</feature>
<evidence type="ECO:0000256" key="7">
    <source>
        <dbReference type="SAM" id="MobiDB-lite"/>
    </source>
</evidence>
<reference evidence="12 13" key="1">
    <citation type="journal article" date="2023" name="Life. Sci Alliance">
        <title>Evolutionary insights into 3D genome organization and epigenetic landscape of Vigna mungo.</title>
        <authorList>
            <person name="Junaid A."/>
            <person name="Singh B."/>
            <person name="Bhatia S."/>
        </authorList>
    </citation>
    <scope>NUCLEOTIDE SEQUENCE [LARGE SCALE GENOMIC DNA]</scope>
    <source>
        <strain evidence="12">Urdbean</strain>
    </source>
</reference>
<dbReference type="GO" id="GO:0005509">
    <property type="term" value="F:calcium ion binding"/>
    <property type="evidence" value="ECO:0007669"/>
    <property type="project" value="InterPro"/>
</dbReference>
<dbReference type="Pfam" id="PF14223">
    <property type="entry name" value="Retrotran_gag_2"/>
    <property type="match status" value="1"/>
</dbReference>
<dbReference type="InterPro" id="IPR013103">
    <property type="entry name" value="RVT_2"/>
</dbReference>
<dbReference type="SUPFAM" id="SSF51110">
    <property type="entry name" value="alpha-D-mannose-specific plant lectins"/>
    <property type="match status" value="1"/>
</dbReference>
<dbReference type="PANTHER" id="PTHR32444:SF234">
    <property type="entry name" value="RECEPTOR-LIKE SERINE_THREONINE-PROTEIN KINASE"/>
    <property type="match status" value="1"/>
</dbReference>
<dbReference type="InterPro" id="IPR054722">
    <property type="entry name" value="PolX-like_BBD"/>
</dbReference>
<dbReference type="PROSITE" id="PS50158">
    <property type="entry name" value="ZF_CCHC"/>
    <property type="match status" value="1"/>
</dbReference>
<dbReference type="CDD" id="cd00028">
    <property type="entry name" value="B_lectin"/>
    <property type="match status" value="1"/>
</dbReference>
<dbReference type="GO" id="GO:0015074">
    <property type="term" value="P:DNA integration"/>
    <property type="evidence" value="ECO:0007669"/>
    <property type="project" value="InterPro"/>
</dbReference>
<dbReference type="GO" id="GO:0003676">
    <property type="term" value="F:nucleic acid binding"/>
    <property type="evidence" value="ECO:0007669"/>
    <property type="project" value="InterPro"/>
</dbReference>
<dbReference type="PANTHER" id="PTHR32444">
    <property type="entry name" value="BULB-TYPE LECTIN DOMAIN-CONTAINING PROTEIN"/>
    <property type="match status" value="1"/>
</dbReference>
<dbReference type="InterPro" id="IPR036426">
    <property type="entry name" value="Bulb-type_lectin_dom_sf"/>
</dbReference>
<dbReference type="Pfam" id="PF01453">
    <property type="entry name" value="B_lectin"/>
    <property type="match status" value="1"/>
</dbReference>
<keyword evidence="3" id="KW-0106">Calcium</keyword>
<dbReference type="InterPro" id="IPR025724">
    <property type="entry name" value="GAG-pre-integrase_dom"/>
</dbReference>
<dbReference type="EMBL" id="CP144693">
    <property type="protein sequence ID" value="WVY99463.1"/>
    <property type="molecule type" value="Genomic_DNA"/>
</dbReference>
<dbReference type="PROSITE" id="PS50927">
    <property type="entry name" value="BULB_LECTIN"/>
    <property type="match status" value="1"/>
</dbReference>
<keyword evidence="5" id="KW-0325">Glycoprotein</keyword>
<keyword evidence="6" id="KW-0863">Zinc-finger</keyword>
<feature type="domain" description="Bulb-type lectin" evidence="10">
    <location>
        <begin position="217"/>
        <end position="338"/>
    </location>
</feature>
<evidence type="ECO:0000256" key="3">
    <source>
        <dbReference type="ARBA" id="ARBA00022837"/>
    </source>
</evidence>
<dbReference type="SUPFAM" id="SSF53098">
    <property type="entry name" value="Ribonuclease H-like"/>
    <property type="match status" value="1"/>
</dbReference>
<evidence type="ECO:0000313" key="12">
    <source>
        <dbReference type="EMBL" id="WVY99463.1"/>
    </source>
</evidence>
<dbReference type="Gene3D" id="3.30.420.10">
    <property type="entry name" value="Ribonuclease H-like superfamily/Ribonuclease H"/>
    <property type="match status" value="1"/>
</dbReference>
<dbReference type="Pfam" id="PF07727">
    <property type="entry name" value="RVT_2"/>
    <property type="match status" value="1"/>
</dbReference>
<keyword evidence="1" id="KW-0732">Signal</keyword>
<dbReference type="Pfam" id="PF13976">
    <property type="entry name" value="gag_pre-integrs"/>
    <property type="match status" value="1"/>
</dbReference>
<dbReference type="SUPFAM" id="SSF57756">
    <property type="entry name" value="Retrovirus zinc finger-like domains"/>
    <property type="match status" value="1"/>
</dbReference>
<dbReference type="SMART" id="SM00343">
    <property type="entry name" value="ZnF_C2HC"/>
    <property type="match status" value="1"/>
</dbReference>
<dbReference type="InterPro" id="IPR001480">
    <property type="entry name" value="Bulb-type_lectin_dom"/>
</dbReference>
<dbReference type="Pfam" id="PF22936">
    <property type="entry name" value="Pol_BBD"/>
    <property type="match status" value="1"/>
</dbReference>
<feature type="domain" description="EF-hand" evidence="9">
    <location>
        <begin position="62"/>
        <end position="97"/>
    </location>
</feature>
<evidence type="ECO:0000256" key="6">
    <source>
        <dbReference type="PROSITE-ProRule" id="PRU00047"/>
    </source>
</evidence>
<dbReference type="FunFam" id="2.90.10.10:FF:000001">
    <property type="entry name" value="G-type lectin S-receptor-like serine/threonine-protein kinase"/>
    <property type="match status" value="1"/>
</dbReference>
<organism evidence="12 13">
    <name type="scientific">Vigna mungo</name>
    <name type="common">Black gram</name>
    <name type="synonym">Phaseolus mungo</name>
    <dbReference type="NCBI Taxonomy" id="3915"/>
    <lineage>
        <taxon>Eukaryota</taxon>
        <taxon>Viridiplantae</taxon>
        <taxon>Streptophyta</taxon>
        <taxon>Embryophyta</taxon>
        <taxon>Tracheophyta</taxon>
        <taxon>Spermatophyta</taxon>
        <taxon>Magnoliopsida</taxon>
        <taxon>eudicotyledons</taxon>
        <taxon>Gunneridae</taxon>
        <taxon>Pentapetalae</taxon>
        <taxon>rosids</taxon>
        <taxon>fabids</taxon>
        <taxon>Fabales</taxon>
        <taxon>Fabaceae</taxon>
        <taxon>Papilionoideae</taxon>
        <taxon>50 kb inversion clade</taxon>
        <taxon>NPAAA clade</taxon>
        <taxon>indigoferoid/millettioid clade</taxon>
        <taxon>Phaseoleae</taxon>
        <taxon>Vigna</taxon>
    </lineage>
</organism>
<dbReference type="PROSITE" id="PS50994">
    <property type="entry name" value="INTEGRASE"/>
    <property type="match status" value="1"/>
</dbReference>
<dbReference type="InterPro" id="IPR012337">
    <property type="entry name" value="RNaseH-like_sf"/>
</dbReference>
<dbReference type="GO" id="GO:0048544">
    <property type="term" value="P:recognition of pollen"/>
    <property type="evidence" value="ECO:0007669"/>
    <property type="project" value="InterPro"/>
</dbReference>
<keyword evidence="13" id="KW-1185">Reference proteome</keyword>
<dbReference type="InterPro" id="IPR036875">
    <property type="entry name" value="Znf_CCHC_sf"/>
</dbReference>
<dbReference type="Gene3D" id="4.10.60.10">
    <property type="entry name" value="Zinc finger, CCHC-type"/>
    <property type="match status" value="1"/>
</dbReference>
<dbReference type="Pfam" id="PF00665">
    <property type="entry name" value="rve"/>
    <property type="match status" value="1"/>
</dbReference>
<dbReference type="SUPFAM" id="SSF56672">
    <property type="entry name" value="DNA/RNA polymerases"/>
    <property type="match status" value="1"/>
</dbReference>
<sequence length="1729" mass="196232">MAAQNFQTQFQDFLPVMANKLGGDGLIDELCNGFNLLKDSEKGVITFDSLKRNSALLGLQGLSDEDLRSMLVEGDFDGDGALNQLEFCVLMFRLSPELMEGSKLWLEQLLEVAEMCLPDKPLRFLKELLLSPSRMSARKHGDNITNLGKRQFQDEKVSNYCVMDIDFQLELVTLQDTEKLWFSESTELRECQAMKKVLLMFVLTKIRLFFFCTSTANDSISQFKSLSVGNTLVSEEGTFELGFFRPGRAADLYLGIWYKSIPVKTVVWVAKRAKPVKGNSSVLHINSEGNLELVNHNGVVAWSANSTKKVQNPIVQLLNSGNLVVRDERDQDPESYLWQSFDYPSDTLLPGTKLGWDLRTGLERRVSAWKNWDDPSPGDFSWGISLEGFPQVMMWKGSKVFYRGGYWNGLGFSGAPELKANPVFKFKFVSNENEVYYTYSLTNESIISRIVMNQSISTRQRYIWIEDAQAWRIYASVPRDNCDSYNICGSNGNCVIGDFPGIRWEVMRRRRKVGGEKGRTVEGMERLGRTVEERGRTVEERGKGPNGWKQDDRAVKEKGERTELAERRAERSKQEKTGCGLIERRVAARKFPRYRSGKLIRDIIWYKLLFRLSFFCLLTGRSGRSGFSRNAPRTQQLVPTVGQGFKNSQETMATKFDVEKFNGANDFGLWKIKMEAILIQQGCDEALKGESRMSDAMTQEEKKKMGDKARSAIILCLGDKVLREVAKEKTAAEIWAKLESLYMTRSLAHRLCLKQQLFSFKMSESRTIEEQIAEFSKIVDDLENIEVKLEDEDKAVILLNALPRTFEHFRDALLYGKDQVITLEEEFQKLQDSKTTEEGASGLISVKGKGKKQSGKEKKLNPDGTKQVRCFKCQKMGHIKKFCPEKGKAGRPQETADVAEASEGYESAGVLVASSEHPQRSWVMDSGCSYHMCPVKEFFENLDQKEHGNVLLGNNKACRVQGVGSVRLKMFNNREMVLQAVRYVPELKRNLISISAFDLGGYTTKVEDGVMRVCSGDSVVAKGRRRNGLYILEGSTVIGHVSVASGTENTARLWHLRMGHISEKGLEELEKQGLLLGDKLQKLDFCDHCVLGKSHRIPFGKGKHSTERPFEYVHADLWGPARTLTHGGGAYFLSIIDDFSRRVWIYVLKNKSETFQKFKEWHTQIENQLGCRLKCLRTDNGLEFVSEEFNGFCKEKGIRRHRTVVGTPQQNGLAERMNRTILERVRCMLLGSGLSKAFWGEAANTAVYLINRSPSSALNFKTPMEVWSGRPADYSHLRLFGSLAFAHVRGDKLDSRAAKCIFLGYAEGVKGYRLWRLDSPSKLIISRDVIFDETRMAMHPENSGSEKKILVEVEHTTNGAGTPGGTEENQTGEGQVENGRTIEENRSDEFRTDLGDDTYGMFGEGSHEKAAGVDLRNYQLVRDRERRISKPTKRFGEADLICYALNAAEDLNRSDEPRSYKEALDSSDRHLWQGAMEEELEALKKNSTWRLVDLPKGKKVIGSEWIFKKKEATPGGEKARYKARLVAKGFTQIEGVDYHEIFAPVVKHCSVRVLMAIVAHCNLHLEQLDVRTAFLHGDLEETIYKKQPDGFAVDDRVCLLQKSLYGLKQSPRQWYRKFDDFLIKLNFKRCNYDDCVYTLNHDGEMLYLLLYVDDILIARSDRGMIGETKARLADAFEMKELGEARRILGIDIKRDKPGGNLFLSQECYSLAKERFLLLLSRIGCLPVGH</sequence>
<evidence type="ECO:0000256" key="2">
    <source>
        <dbReference type="ARBA" id="ARBA00022750"/>
    </source>
</evidence>
<dbReference type="InterPro" id="IPR001584">
    <property type="entry name" value="Integrase_cat-core"/>
</dbReference>
<dbReference type="Gene3D" id="1.10.238.10">
    <property type="entry name" value="EF-hand"/>
    <property type="match status" value="1"/>
</dbReference>
<keyword evidence="2" id="KW-0064">Aspartyl protease</keyword>
<name>A0AAQ3RP07_VIGMU</name>
<dbReference type="Pfam" id="PF25597">
    <property type="entry name" value="SH3_retrovirus"/>
    <property type="match status" value="1"/>
</dbReference>
<evidence type="ECO:0000256" key="4">
    <source>
        <dbReference type="ARBA" id="ARBA00023157"/>
    </source>
</evidence>
<feature type="compositionally biased region" description="Low complexity" evidence="7">
    <location>
        <begin position="1365"/>
        <end position="1379"/>
    </location>
</feature>
<keyword evidence="2" id="KW-0645">Protease</keyword>
<keyword evidence="6" id="KW-0862">Zinc</keyword>
<dbReference type="Proteomes" id="UP001374535">
    <property type="component" value="Chromosome 8"/>
</dbReference>
<dbReference type="InterPro" id="IPR036397">
    <property type="entry name" value="RNaseH_sf"/>
</dbReference>
<keyword evidence="4" id="KW-1015">Disulfide bond</keyword>
<feature type="region of interest" description="Disordered" evidence="7">
    <location>
        <begin position="841"/>
        <end position="863"/>
    </location>
</feature>